<dbReference type="SUPFAM" id="SSF51197">
    <property type="entry name" value="Clavaminate synthase-like"/>
    <property type="match status" value="1"/>
</dbReference>
<evidence type="ECO:0000313" key="3">
    <source>
        <dbReference type="Proteomes" id="UP000318571"/>
    </source>
</evidence>
<evidence type="ECO:0000313" key="2">
    <source>
        <dbReference type="EMBL" id="TRY74759.1"/>
    </source>
</evidence>
<dbReference type="AlphaFoldDB" id="A0A553PAQ5"/>
<comment type="caution">
    <text evidence="2">The sequence shown here is derived from an EMBL/GenBank/DDBJ whole genome shotgun (WGS) entry which is preliminary data.</text>
</comment>
<reference evidence="2 3" key="1">
    <citation type="journal article" date="2018" name="Nat. Ecol. Evol.">
        <title>Genomic signatures of mitonuclear coevolution across populations of Tigriopus californicus.</title>
        <authorList>
            <person name="Barreto F.S."/>
            <person name="Watson E.T."/>
            <person name="Lima T.G."/>
            <person name="Willett C.S."/>
            <person name="Edmands S."/>
            <person name="Li W."/>
            <person name="Burton R.S."/>
        </authorList>
    </citation>
    <scope>NUCLEOTIDE SEQUENCE [LARGE SCALE GENOMIC DNA]</scope>
    <source>
        <strain evidence="2 3">San Diego</strain>
    </source>
</reference>
<evidence type="ECO:0000256" key="1">
    <source>
        <dbReference type="ARBA" id="ARBA00001962"/>
    </source>
</evidence>
<protein>
    <recommendedName>
        <fullName evidence="4">Phytanoyl-CoA dioxygenase</fullName>
    </recommendedName>
</protein>
<organism evidence="2 3">
    <name type="scientific">Tigriopus californicus</name>
    <name type="common">Marine copepod</name>
    <dbReference type="NCBI Taxonomy" id="6832"/>
    <lineage>
        <taxon>Eukaryota</taxon>
        <taxon>Metazoa</taxon>
        <taxon>Ecdysozoa</taxon>
        <taxon>Arthropoda</taxon>
        <taxon>Crustacea</taxon>
        <taxon>Multicrustacea</taxon>
        <taxon>Hexanauplia</taxon>
        <taxon>Copepoda</taxon>
        <taxon>Harpacticoida</taxon>
        <taxon>Harpacticidae</taxon>
        <taxon>Tigriopus</taxon>
    </lineage>
</organism>
<comment type="cofactor">
    <cofactor evidence="1">
        <name>Fe cation</name>
        <dbReference type="ChEBI" id="CHEBI:24875"/>
    </cofactor>
</comment>
<dbReference type="InterPro" id="IPR008775">
    <property type="entry name" value="Phytyl_CoA_dOase-like"/>
</dbReference>
<proteinExistence type="predicted"/>
<dbReference type="STRING" id="6832.A0A553PAQ5"/>
<dbReference type="PANTHER" id="PTHR20883">
    <property type="entry name" value="PHYTANOYL-COA DIOXYGENASE DOMAIN CONTAINING 1"/>
    <property type="match status" value="1"/>
</dbReference>
<evidence type="ECO:0008006" key="4">
    <source>
        <dbReference type="Google" id="ProtNLM"/>
    </source>
</evidence>
<name>A0A553PAQ5_TIGCA</name>
<dbReference type="OMA" id="YWGLEPP"/>
<sequence>MASSIREVFRREGFITPIRVLSGVEAQRAFQGFENYRIKYGVNGVLQGDLRFRVHLLAGWAQEIVQHPVLVDHVQKALGSTDIVCWSTDLNIKPAQSQSYFSWHQDSTYAGLEPADQVLTAWVALTPSKAESGCVTFLPRTHFQQYEHEEMASTHNLLAFGQRIKDKDLIEECKERQVLAELNPGNASLHSFRCIHGGGPNASVQDRVGLAIRYMTSRVSKIEAVAKERVTFVSGMSSSDSSNFDLEPNLNHLPDYDPVRWEQHQISMSLERQNYFKGTEETNCFK</sequence>
<keyword evidence="3" id="KW-1185">Reference proteome</keyword>
<accession>A0A553PAQ5</accession>
<gene>
    <name evidence="2" type="ORF">TCAL_00735</name>
</gene>
<dbReference type="EMBL" id="VCGU01000005">
    <property type="protein sequence ID" value="TRY74759.1"/>
    <property type="molecule type" value="Genomic_DNA"/>
</dbReference>
<dbReference type="OrthoDB" id="445007at2759"/>
<dbReference type="PANTHER" id="PTHR20883:SF46">
    <property type="entry name" value="PHYTANOYL-COA HYDROXYLASE"/>
    <property type="match status" value="1"/>
</dbReference>
<dbReference type="Gene3D" id="2.60.120.620">
    <property type="entry name" value="q2cbj1_9rhob like domain"/>
    <property type="match status" value="1"/>
</dbReference>
<dbReference type="Pfam" id="PF05721">
    <property type="entry name" value="PhyH"/>
    <property type="match status" value="1"/>
</dbReference>
<dbReference type="Proteomes" id="UP000318571">
    <property type="component" value="Chromosome 2"/>
</dbReference>